<dbReference type="RefSeq" id="WP_285665336.1">
    <property type="nucleotide sequence ID" value="NZ_BSTX01000003.1"/>
</dbReference>
<dbReference type="Gene3D" id="3.20.20.140">
    <property type="entry name" value="Metal-dependent hydrolases"/>
    <property type="match status" value="1"/>
</dbReference>
<protein>
    <submittedName>
        <fullName evidence="3">TRZ/ATZ family hydrolase</fullName>
    </submittedName>
</protein>
<evidence type="ECO:0000313" key="3">
    <source>
        <dbReference type="EMBL" id="GLZ80212.1"/>
    </source>
</evidence>
<dbReference type="PANTHER" id="PTHR43794:SF11">
    <property type="entry name" value="AMIDOHYDROLASE-RELATED DOMAIN-CONTAINING PROTEIN"/>
    <property type="match status" value="1"/>
</dbReference>
<proteinExistence type="predicted"/>
<evidence type="ECO:0000313" key="4">
    <source>
        <dbReference type="Proteomes" id="UP001165079"/>
    </source>
</evidence>
<accession>A0A9W6W5C0</accession>
<reference evidence="3" key="1">
    <citation type="submission" date="2023-03" db="EMBL/GenBank/DDBJ databases">
        <title>Actinorhabdospora filicis NBRC 111898.</title>
        <authorList>
            <person name="Ichikawa N."/>
            <person name="Sato H."/>
            <person name="Tonouchi N."/>
        </authorList>
    </citation>
    <scope>NUCLEOTIDE SEQUENCE</scope>
    <source>
        <strain evidence="3">NBRC 111898</strain>
    </source>
</reference>
<keyword evidence="1 3" id="KW-0378">Hydrolase</keyword>
<dbReference type="InterPro" id="IPR032466">
    <property type="entry name" value="Metal_Hydrolase"/>
</dbReference>
<keyword evidence="4" id="KW-1185">Reference proteome</keyword>
<dbReference type="Pfam" id="PF01979">
    <property type="entry name" value="Amidohydro_1"/>
    <property type="match status" value="1"/>
</dbReference>
<dbReference type="InterPro" id="IPR011059">
    <property type="entry name" value="Metal-dep_hydrolase_composite"/>
</dbReference>
<organism evidence="3 4">
    <name type="scientific">Actinorhabdospora filicis</name>
    <dbReference type="NCBI Taxonomy" id="1785913"/>
    <lineage>
        <taxon>Bacteria</taxon>
        <taxon>Bacillati</taxon>
        <taxon>Actinomycetota</taxon>
        <taxon>Actinomycetes</taxon>
        <taxon>Micromonosporales</taxon>
        <taxon>Micromonosporaceae</taxon>
        <taxon>Actinorhabdospora</taxon>
    </lineage>
</organism>
<dbReference type="Proteomes" id="UP001165079">
    <property type="component" value="Unassembled WGS sequence"/>
</dbReference>
<dbReference type="EMBL" id="BSTX01000003">
    <property type="protein sequence ID" value="GLZ80212.1"/>
    <property type="molecule type" value="Genomic_DNA"/>
</dbReference>
<gene>
    <name evidence="3" type="ORF">Afil01_50190</name>
</gene>
<name>A0A9W6W5C0_9ACTN</name>
<evidence type="ECO:0000259" key="2">
    <source>
        <dbReference type="Pfam" id="PF01979"/>
    </source>
</evidence>
<dbReference type="Gene3D" id="2.30.40.10">
    <property type="entry name" value="Urease, subunit C, domain 1"/>
    <property type="match status" value="1"/>
</dbReference>
<evidence type="ECO:0000256" key="1">
    <source>
        <dbReference type="ARBA" id="ARBA00022801"/>
    </source>
</evidence>
<dbReference type="PANTHER" id="PTHR43794">
    <property type="entry name" value="AMINOHYDROLASE SSNA-RELATED"/>
    <property type="match status" value="1"/>
</dbReference>
<dbReference type="InterPro" id="IPR050287">
    <property type="entry name" value="MTA/SAH_deaminase"/>
</dbReference>
<feature type="domain" description="Amidohydrolase-related" evidence="2">
    <location>
        <begin position="52"/>
        <end position="374"/>
    </location>
</feature>
<dbReference type="SUPFAM" id="SSF51338">
    <property type="entry name" value="Composite domain of metallo-dependent hydrolases"/>
    <property type="match status" value="1"/>
</dbReference>
<dbReference type="AlphaFoldDB" id="A0A9W6W5C0"/>
<sequence>MSSILLRGGLVIDTDPIAVQTADLLITDGRIAAVGPDLTAETAEVLDVSGHYVLPGFVDTHRHMWQTGLRALTADADLGAYLQRVLYGIGPRVTPQDLHDATLAGALEALDAGVTTVQDYAQTMHTPEHTDAALSAYAGLRAVLAHGGLGATDEAELRRVHGLARGTTSLMLASHGPSYGDLDEVARDHRLARELGLRLAAHVGHGGPLTRLKERGLLGPEWLYVHGNPLDDEELRLMADSGGTASVAPAVEARMGHGAPVLARLRAAGVPTGLGVDVVTTAPGDMFSLMRAAMTSAGGTTLSTSDALRAATIDGARALGMDGLIGSLAVGKRADVITVRAHDANLIGATDPVAAVVASAHAGNVDTVLVDGVVRKRAGTLPGADLSSLAASLRESLARLSR</sequence>
<dbReference type="GO" id="GO:0016810">
    <property type="term" value="F:hydrolase activity, acting on carbon-nitrogen (but not peptide) bonds"/>
    <property type="evidence" value="ECO:0007669"/>
    <property type="project" value="InterPro"/>
</dbReference>
<dbReference type="InterPro" id="IPR006680">
    <property type="entry name" value="Amidohydro-rel"/>
</dbReference>
<comment type="caution">
    <text evidence="3">The sequence shown here is derived from an EMBL/GenBank/DDBJ whole genome shotgun (WGS) entry which is preliminary data.</text>
</comment>
<dbReference type="SUPFAM" id="SSF51556">
    <property type="entry name" value="Metallo-dependent hydrolases"/>
    <property type="match status" value="1"/>
</dbReference>